<feature type="compositionally biased region" description="Polar residues" evidence="1">
    <location>
        <begin position="655"/>
        <end position="670"/>
    </location>
</feature>
<name>A0A8H3H1M5_9AGAM</name>
<dbReference type="AlphaFoldDB" id="A0A8H3H1M5"/>
<feature type="domain" description="Fungal-type protein kinase" evidence="2">
    <location>
        <begin position="720"/>
        <end position="765"/>
    </location>
</feature>
<protein>
    <recommendedName>
        <fullName evidence="2">Fungal-type protein kinase domain-containing protein</fullName>
    </recommendedName>
</protein>
<evidence type="ECO:0000313" key="4">
    <source>
        <dbReference type="Proteomes" id="UP000663853"/>
    </source>
</evidence>
<feature type="domain" description="Fungal-type protein kinase" evidence="2">
    <location>
        <begin position="234"/>
        <end position="605"/>
    </location>
</feature>
<proteinExistence type="predicted"/>
<evidence type="ECO:0000256" key="1">
    <source>
        <dbReference type="SAM" id="MobiDB-lite"/>
    </source>
</evidence>
<comment type="caution">
    <text evidence="3">The sequence shown here is derived from an EMBL/GenBank/DDBJ whole genome shotgun (WGS) entry which is preliminary data.</text>
</comment>
<evidence type="ECO:0000259" key="2">
    <source>
        <dbReference type="Pfam" id="PF17667"/>
    </source>
</evidence>
<sequence>MPSKNGPPGSYTKSSRARKPADHPIRRRGYRLATSQAETPPKPTTPPPKRVFYSTPPKPGRADTHTPSRRSTAGAPFVSSRTNNASYTHQSHQSMTAAPKSQKQHTMDIQIQEELCDTIFHDPNFVQTFLSSADDKLQAIEEHCRTNDHHYNNTGRWSWPERVTREDQLYQPILDVLNKIKRAVDAVHGSPPDLVPRIDDEPSQPEPFIDNHLHAIPSDLDNTAKIKPDLVLFQDDQRHWENVRMPVEVKRLPGHHKAGMKQLSRYARAVFAHQLHRRHLYGLMVCGREATFVRFDRAGILYSGRIDMVDESELFTRTFASLLMLDRINEGLDPAFTFRRNEDGRLVYYIDLPESELARLSVGSASANPMSTRSLSERVRRFEVIERLCHRQSICGRATIVLRIREVLESDQRANTRIKGKKKASKAPKPREYVLKLIWRDPERDSEGDVLEQVHGMFGLAQHAGHWDVSMPGKCRCPKPVAGRCKEPSCVERTVQVDGLQVCDRLRDISILVPEEGGEEEEPVEVDTTECHATSHVRQLRIYSYILMSSIGIPVWRAESPHQFLTAVLDAVLGYWGLFNLGIMHRDVSEGNVLMLSEEQEFDRREWKEARSEVSGVQAKALVESEEMLRKVLADLGHRDPTGMLSDFDLHARHSSPSNCADSAEPTLNSGPAKRSTCEMEEDTTPSSNGAKRLKSNSKLSIPVDQRKEDLCPKQEVSTKRRVIDYRTGTPAFMSTGVLDVKAGRRYHHSFLDDLQSFFWLILWSVAAHLDDGQKSLTQDAQNVLDNMNCSDLTFICARKSQLLGYCTRSPDKLIEILDDCKNTWASSSMFRHALSELGAFLDEATSVKVRARLESSPGNTILDFVNIIQDALQCEN</sequence>
<reference evidence="3" key="1">
    <citation type="submission" date="2021-01" db="EMBL/GenBank/DDBJ databases">
        <authorList>
            <person name="Kaushik A."/>
        </authorList>
    </citation>
    <scope>NUCLEOTIDE SEQUENCE</scope>
    <source>
        <strain evidence="3">AG6-10EEA</strain>
    </source>
</reference>
<dbReference type="PANTHER" id="PTHR38248:SF2">
    <property type="entry name" value="FUNK1 11"/>
    <property type="match status" value="1"/>
</dbReference>
<organism evidence="3 4">
    <name type="scientific">Rhizoctonia solani</name>
    <dbReference type="NCBI Taxonomy" id="456999"/>
    <lineage>
        <taxon>Eukaryota</taxon>
        <taxon>Fungi</taxon>
        <taxon>Dikarya</taxon>
        <taxon>Basidiomycota</taxon>
        <taxon>Agaricomycotina</taxon>
        <taxon>Agaricomycetes</taxon>
        <taxon>Cantharellales</taxon>
        <taxon>Ceratobasidiaceae</taxon>
        <taxon>Rhizoctonia</taxon>
    </lineage>
</organism>
<evidence type="ECO:0000313" key="3">
    <source>
        <dbReference type="EMBL" id="CAE6487061.1"/>
    </source>
</evidence>
<gene>
    <name evidence="3" type="ORF">RDB_LOCUS96464</name>
</gene>
<dbReference type="EMBL" id="CAJMXA010002770">
    <property type="protein sequence ID" value="CAE6487061.1"/>
    <property type="molecule type" value="Genomic_DNA"/>
</dbReference>
<feature type="region of interest" description="Disordered" evidence="1">
    <location>
        <begin position="655"/>
        <end position="700"/>
    </location>
</feature>
<feature type="compositionally biased region" description="Pro residues" evidence="1">
    <location>
        <begin position="40"/>
        <end position="49"/>
    </location>
</feature>
<dbReference type="Proteomes" id="UP000663853">
    <property type="component" value="Unassembled WGS sequence"/>
</dbReference>
<dbReference type="PANTHER" id="PTHR38248">
    <property type="entry name" value="FUNK1 6"/>
    <property type="match status" value="1"/>
</dbReference>
<accession>A0A8H3H1M5</accession>
<dbReference type="InterPro" id="IPR040976">
    <property type="entry name" value="Pkinase_fungal"/>
</dbReference>
<dbReference type="Pfam" id="PF17667">
    <property type="entry name" value="Pkinase_fungal"/>
    <property type="match status" value="2"/>
</dbReference>
<feature type="region of interest" description="Disordered" evidence="1">
    <location>
        <begin position="1"/>
        <end position="99"/>
    </location>
</feature>
<feature type="compositionally biased region" description="Polar residues" evidence="1">
    <location>
        <begin position="79"/>
        <end position="99"/>
    </location>
</feature>